<name>A0AAV1L5N0_9NEOP</name>
<comment type="catalytic activity">
    <reaction evidence="1">
        <text>a phosphate monoester + H2O = an alcohol + phosphate</text>
        <dbReference type="Rhea" id="RHEA:15017"/>
        <dbReference type="ChEBI" id="CHEBI:15377"/>
        <dbReference type="ChEBI" id="CHEBI:30879"/>
        <dbReference type="ChEBI" id="CHEBI:43474"/>
        <dbReference type="ChEBI" id="CHEBI:67140"/>
        <dbReference type="EC" id="3.1.3.2"/>
    </reaction>
</comment>
<keyword evidence="8" id="KW-1133">Transmembrane helix</keyword>
<keyword evidence="8" id="KW-0812">Transmembrane</keyword>
<keyword evidence="8" id="KW-0472">Membrane</keyword>
<dbReference type="InterPro" id="IPR033379">
    <property type="entry name" value="Acid_Pase_AS"/>
</dbReference>
<dbReference type="GO" id="GO:0003993">
    <property type="term" value="F:acid phosphatase activity"/>
    <property type="evidence" value="ECO:0007669"/>
    <property type="project" value="UniProtKB-EC"/>
</dbReference>
<keyword evidence="6" id="KW-1015">Disulfide bond</keyword>
<protein>
    <recommendedName>
        <fullName evidence="3">acid phosphatase</fullName>
        <ecNumber evidence="3">3.1.3.2</ecNumber>
    </recommendedName>
</protein>
<keyword evidence="4" id="KW-0732">Signal</keyword>
<sequence length="396" mass="45510">MLFIILLFASVHSEEKKYYWTPAIEGGVDGELLQVHIVYRHGHREPRAFYPRDPHASSPIWKNGPSQLTILGRQQGYQFGQNLRSRYQSLLLKERAWKTVKASSSDTLRTLMTSSVVLAGLIPPNSEDIWSNITWQPAAIHTIPSNFDNVLVSHPHCPEYYYLINQLPDVNDSETKLLYNLLTKYTGKQIASAQSLINLYTCLEIESQAGLRLPKWTQRVYETMKKQTAKALLRSTQTLELKRLRSGPLLKKITNFKKYNSTYNIHLYCTHDTVVGSLLGSLGFELTEPPNFTSAVIVEYREVDEEIHAQFWYSKGPDGELTRLWLPGCGIRCPFTELRKLVEPLIPRDWTEDCTILEYKRDLGSELRFLFAIIVLIVLIGWCIISKNNKESYVVL</sequence>
<evidence type="ECO:0000256" key="8">
    <source>
        <dbReference type="SAM" id="Phobius"/>
    </source>
</evidence>
<evidence type="ECO:0000313" key="10">
    <source>
        <dbReference type="Proteomes" id="UP001314205"/>
    </source>
</evidence>
<keyword evidence="7" id="KW-0325">Glycoprotein</keyword>
<dbReference type="InterPro" id="IPR000560">
    <property type="entry name" value="His_Pase_clade-2"/>
</dbReference>
<accession>A0AAV1L5N0</accession>
<evidence type="ECO:0000256" key="3">
    <source>
        <dbReference type="ARBA" id="ARBA00012646"/>
    </source>
</evidence>
<dbReference type="PANTHER" id="PTHR11567">
    <property type="entry name" value="ACID PHOSPHATASE-RELATED"/>
    <property type="match status" value="1"/>
</dbReference>
<reference evidence="9 10" key="1">
    <citation type="submission" date="2023-11" db="EMBL/GenBank/DDBJ databases">
        <authorList>
            <person name="Hedman E."/>
            <person name="Englund M."/>
            <person name="Stromberg M."/>
            <person name="Nyberg Akerstrom W."/>
            <person name="Nylinder S."/>
            <person name="Jareborg N."/>
            <person name="Kallberg Y."/>
            <person name="Kronander E."/>
        </authorList>
    </citation>
    <scope>NUCLEOTIDE SEQUENCE [LARGE SCALE GENOMIC DNA]</scope>
</reference>
<dbReference type="CDD" id="cd07061">
    <property type="entry name" value="HP_HAP_like"/>
    <property type="match status" value="1"/>
</dbReference>
<dbReference type="Proteomes" id="UP001314205">
    <property type="component" value="Unassembled WGS sequence"/>
</dbReference>
<feature type="transmembrane region" description="Helical" evidence="8">
    <location>
        <begin position="367"/>
        <end position="385"/>
    </location>
</feature>
<keyword evidence="5" id="KW-0378">Hydrolase</keyword>
<dbReference type="PANTHER" id="PTHR11567:SF211">
    <property type="entry name" value="PROSTATIC ACID PHOSPHATASE"/>
    <property type="match status" value="1"/>
</dbReference>
<evidence type="ECO:0000256" key="5">
    <source>
        <dbReference type="ARBA" id="ARBA00022801"/>
    </source>
</evidence>
<evidence type="ECO:0000256" key="6">
    <source>
        <dbReference type="ARBA" id="ARBA00023157"/>
    </source>
</evidence>
<comment type="caution">
    <text evidence="9">The sequence shown here is derived from an EMBL/GenBank/DDBJ whole genome shotgun (WGS) entry which is preliminary data.</text>
</comment>
<comment type="similarity">
    <text evidence="2">Belongs to the histidine acid phosphatase family.</text>
</comment>
<proteinExistence type="inferred from homology"/>
<dbReference type="InterPro" id="IPR029033">
    <property type="entry name" value="His_PPase_superfam"/>
</dbReference>
<dbReference type="Pfam" id="PF00328">
    <property type="entry name" value="His_Phos_2"/>
    <property type="match status" value="1"/>
</dbReference>
<dbReference type="Gene3D" id="3.40.50.1240">
    <property type="entry name" value="Phosphoglycerate mutase-like"/>
    <property type="match status" value="1"/>
</dbReference>
<gene>
    <name evidence="9" type="ORF">PARMNEM_LOCUS10913</name>
</gene>
<dbReference type="EC" id="3.1.3.2" evidence="3"/>
<dbReference type="SUPFAM" id="SSF53254">
    <property type="entry name" value="Phosphoglycerate mutase-like"/>
    <property type="match status" value="1"/>
</dbReference>
<evidence type="ECO:0000313" key="9">
    <source>
        <dbReference type="EMBL" id="CAK1590573.1"/>
    </source>
</evidence>
<evidence type="ECO:0000256" key="4">
    <source>
        <dbReference type="ARBA" id="ARBA00022729"/>
    </source>
</evidence>
<dbReference type="InterPro" id="IPR050645">
    <property type="entry name" value="Histidine_acid_phosphatase"/>
</dbReference>
<dbReference type="PROSITE" id="PS00616">
    <property type="entry name" value="HIS_ACID_PHOSPHAT_1"/>
    <property type="match status" value="1"/>
</dbReference>
<organism evidence="9 10">
    <name type="scientific">Parnassius mnemosyne</name>
    <name type="common">clouded apollo</name>
    <dbReference type="NCBI Taxonomy" id="213953"/>
    <lineage>
        <taxon>Eukaryota</taxon>
        <taxon>Metazoa</taxon>
        <taxon>Ecdysozoa</taxon>
        <taxon>Arthropoda</taxon>
        <taxon>Hexapoda</taxon>
        <taxon>Insecta</taxon>
        <taxon>Pterygota</taxon>
        <taxon>Neoptera</taxon>
        <taxon>Endopterygota</taxon>
        <taxon>Lepidoptera</taxon>
        <taxon>Glossata</taxon>
        <taxon>Ditrysia</taxon>
        <taxon>Papilionoidea</taxon>
        <taxon>Papilionidae</taxon>
        <taxon>Parnassiinae</taxon>
        <taxon>Parnassini</taxon>
        <taxon>Parnassius</taxon>
        <taxon>Driopa</taxon>
    </lineage>
</organism>
<evidence type="ECO:0000256" key="2">
    <source>
        <dbReference type="ARBA" id="ARBA00005375"/>
    </source>
</evidence>
<evidence type="ECO:0000256" key="7">
    <source>
        <dbReference type="ARBA" id="ARBA00023180"/>
    </source>
</evidence>
<keyword evidence="10" id="KW-1185">Reference proteome</keyword>
<dbReference type="AlphaFoldDB" id="A0AAV1L5N0"/>
<dbReference type="EMBL" id="CAVLGL010000085">
    <property type="protein sequence ID" value="CAK1590573.1"/>
    <property type="molecule type" value="Genomic_DNA"/>
</dbReference>
<evidence type="ECO:0000256" key="1">
    <source>
        <dbReference type="ARBA" id="ARBA00000032"/>
    </source>
</evidence>